<dbReference type="STRING" id="1218173.BALCAV_0218165"/>
<evidence type="ECO:0000313" key="18">
    <source>
        <dbReference type="EMBL" id="KGA96116.1"/>
    </source>
</evidence>
<feature type="binding site" evidence="14 15">
    <location>
        <position position="78"/>
    </location>
    <ligand>
        <name>a divalent metal cation</name>
        <dbReference type="ChEBI" id="CHEBI:60240"/>
    </ligand>
</feature>
<feature type="binding site" evidence="14 15">
    <location>
        <position position="79"/>
    </location>
    <ligand>
        <name>a divalent metal cation</name>
        <dbReference type="ChEBI" id="CHEBI:60240"/>
    </ligand>
</feature>
<evidence type="ECO:0000256" key="9">
    <source>
        <dbReference type="ARBA" id="ARBA00022722"/>
    </source>
</evidence>
<dbReference type="EC" id="3.1.26.4" evidence="6 14"/>
<evidence type="ECO:0000259" key="17">
    <source>
        <dbReference type="PROSITE" id="PS51975"/>
    </source>
</evidence>
<comment type="cofactor">
    <cofactor evidence="2">
        <name>Mg(2+)</name>
        <dbReference type="ChEBI" id="CHEBI:18420"/>
    </cofactor>
</comment>
<dbReference type="AlphaFoldDB" id="A0A094WH41"/>
<keyword evidence="13 14" id="KW-0464">Manganese</keyword>
<accession>A0A094WH41</accession>
<dbReference type="Proteomes" id="UP000297014">
    <property type="component" value="Unassembled WGS sequence"/>
</dbReference>
<proteinExistence type="inferred from homology"/>
<keyword evidence="12 14" id="KW-0378">Hydrolase</keyword>
<evidence type="ECO:0000256" key="12">
    <source>
        <dbReference type="ARBA" id="ARBA00022801"/>
    </source>
</evidence>
<dbReference type="PANTHER" id="PTHR10954:SF18">
    <property type="entry name" value="RIBONUCLEASE HII"/>
    <property type="match status" value="1"/>
</dbReference>
<dbReference type="GO" id="GO:0043137">
    <property type="term" value="P:DNA replication, removal of RNA primer"/>
    <property type="evidence" value="ECO:0007669"/>
    <property type="project" value="TreeGrafter"/>
</dbReference>
<feature type="domain" description="RNase H type-2" evidence="17">
    <location>
        <begin position="72"/>
        <end position="260"/>
    </location>
</feature>
<evidence type="ECO:0000256" key="6">
    <source>
        <dbReference type="ARBA" id="ARBA00012180"/>
    </source>
</evidence>
<sequence>MKPLTIKEIENILFNRQQPEKEQLEQLKLDERKGVQTLLARFEKQQVKKQQLLEMHMEMRKYEEALYQQEHTYIAGLDEVGRGPLAGPVVAAAVIFPKDFQLLGLTDSKKLSKAKREQFSEIIKKEALAYSIQMIPASVIDEVNIYQATIKAMTNAVTDLSIQPSYLLLDAIKLPLPIEQTSLIKGDQKSISIAASSVLAKVARDRYMEDLHKEYPYYQFEKNMGYGTADHLEAIKQHGIISEHRKSFKPVLELAGLEIEKVKQDSLF</sequence>
<dbReference type="GO" id="GO:0030145">
    <property type="term" value="F:manganese ion binding"/>
    <property type="evidence" value="ECO:0007669"/>
    <property type="project" value="UniProtKB-UniRule"/>
</dbReference>
<keyword evidence="20" id="KW-1185">Reference proteome</keyword>
<keyword evidence="11 14" id="KW-0255">Endonuclease</keyword>
<dbReference type="Pfam" id="PF01351">
    <property type="entry name" value="RNase_HII"/>
    <property type="match status" value="1"/>
</dbReference>
<organism evidence="18 20">
    <name type="scientific">Alkalihalobacillus alcalophilus ATCC 27647 = CGMCC 1.3604</name>
    <dbReference type="NCBI Taxonomy" id="1218173"/>
    <lineage>
        <taxon>Bacteria</taxon>
        <taxon>Bacillati</taxon>
        <taxon>Bacillota</taxon>
        <taxon>Bacilli</taxon>
        <taxon>Bacillales</taxon>
        <taxon>Bacillaceae</taxon>
        <taxon>Alkalihalobacillus</taxon>
    </lineage>
</organism>
<keyword evidence="8 14" id="KW-0963">Cytoplasm</keyword>
<dbReference type="SUPFAM" id="SSF53098">
    <property type="entry name" value="Ribonuclease H-like"/>
    <property type="match status" value="1"/>
</dbReference>
<reference evidence="19 21" key="2">
    <citation type="submission" date="2014-01" db="EMBL/GenBank/DDBJ databases">
        <title>Draft genome sequencing of Bacillus alcalophilus CGMCC 1.3604.</title>
        <authorList>
            <person name="Yang J."/>
            <person name="Diao L."/>
            <person name="Yang S."/>
        </authorList>
    </citation>
    <scope>NUCLEOTIDE SEQUENCE [LARGE SCALE GENOMIC DNA]</scope>
    <source>
        <strain evidence="19 21">CGMCC 1.3604</strain>
    </source>
</reference>
<keyword evidence="9 14" id="KW-0540">Nuclease</keyword>
<feature type="binding site" evidence="14 15">
    <location>
        <position position="170"/>
    </location>
    <ligand>
        <name>a divalent metal cation</name>
        <dbReference type="ChEBI" id="CHEBI:60240"/>
    </ligand>
</feature>
<protein>
    <recommendedName>
        <fullName evidence="7 14">Ribonuclease HII</fullName>
        <shortName evidence="14">RNase HII</shortName>
        <ecNumber evidence="6 14">3.1.26.4</ecNumber>
    </recommendedName>
</protein>
<evidence type="ECO:0000256" key="7">
    <source>
        <dbReference type="ARBA" id="ARBA00019179"/>
    </source>
</evidence>
<comment type="subcellular location">
    <subcellularLocation>
        <location evidence="4 14">Cytoplasm</location>
    </subcellularLocation>
</comment>
<evidence type="ECO:0000256" key="16">
    <source>
        <dbReference type="RuleBase" id="RU003515"/>
    </source>
</evidence>
<dbReference type="RefSeq" id="WP_003324034.1">
    <property type="nucleotide sequence ID" value="NZ_ALPT02000079.1"/>
</dbReference>
<dbReference type="InterPro" id="IPR001352">
    <property type="entry name" value="RNase_HII/HIII"/>
</dbReference>
<reference evidence="18 20" key="1">
    <citation type="journal article" date="2014" name="Genome Announc.">
        <title>Draft Genome Sequence of Bacillus alcalophilus AV1934, a Classic Alkaliphile Isolated from Human Feces in 1934.</title>
        <authorList>
            <person name="Attie O."/>
            <person name="Jayaprakash A."/>
            <person name="Shah H."/>
            <person name="Paulsen I.T."/>
            <person name="Morino M."/>
            <person name="Takahashi Y."/>
            <person name="Narumi I."/>
            <person name="Sachidanandam R."/>
            <person name="Satoh K."/>
            <person name="Ito M."/>
            <person name="Krulwich T.A."/>
        </authorList>
    </citation>
    <scope>NUCLEOTIDE SEQUENCE [LARGE SCALE GENOMIC DNA]</scope>
    <source>
        <strain evidence="18 20">AV1934</strain>
    </source>
</reference>
<dbReference type="eggNOG" id="COG0164">
    <property type="taxonomic scope" value="Bacteria"/>
</dbReference>
<evidence type="ECO:0000313" key="21">
    <source>
        <dbReference type="Proteomes" id="UP000297014"/>
    </source>
</evidence>
<comment type="similarity">
    <text evidence="5 14 16">Belongs to the RNase HII family.</text>
</comment>
<evidence type="ECO:0000256" key="8">
    <source>
        <dbReference type="ARBA" id="ARBA00022490"/>
    </source>
</evidence>
<dbReference type="InterPro" id="IPR022898">
    <property type="entry name" value="RNase_HII"/>
</dbReference>
<comment type="function">
    <text evidence="3 14 16">Endonuclease that specifically degrades the RNA of RNA-DNA hybrids.</text>
</comment>
<dbReference type="EMBL" id="ALPT02000079">
    <property type="protein sequence ID" value="KGA96116.1"/>
    <property type="molecule type" value="Genomic_DNA"/>
</dbReference>
<keyword evidence="10 14" id="KW-0479">Metal-binding</keyword>
<dbReference type="FunFam" id="3.30.420.10:FF:000006">
    <property type="entry name" value="Ribonuclease HII"/>
    <property type="match status" value="1"/>
</dbReference>
<dbReference type="NCBIfam" id="NF000594">
    <property type="entry name" value="PRK00015.1-1"/>
    <property type="match status" value="1"/>
</dbReference>
<dbReference type="GO" id="GO:0003723">
    <property type="term" value="F:RNA binding"/>
    <property type="evidence" value="ECO:0007669"/>
    <property type="project" value="UniProtKB-UniRule"/>
</dbReference>
<evidence type="ECO:0000313" key="20">
    <source>
        <dbReference type="Proteomes" id="UP000002754"/>
    </source>
</evidence>
<dbReference type="CDD" id="cd07182">
    <property type="entry name" value="RNase_HII_bacteria_HII_like"/>
    <property type="match status" value="1"/>
</dbReference>
<dbReference type="GO" id="GO:0005737">
    <property type="term" value="C:cytoplasm"/>
    <property type="evidence" value="ECO:0007669"/>
    <property type="project" value="UniProtKB-SubCell"/>
</dbReference>
<evidence type="ECO:0000256" key="1">
    <source>
        <dbReference type="ARBA" id="ARBA00000077"/>
    </source>
</evidence>
<dbReference type="Gene3D" id="3.30.420.10">
    <property type="entry name" value="Ribonuclease H-like superfamily/Ribonuclease H"/>
    <property type="match status" value="1"/>
</dbReference>
<dbReference type="OrthoDB" id="9803420at2"/>
<evidence type="ECO:0000256" key="3">
    <source>
        <dbReference type="ARBA" id="ARBA00004065"/>
    </source>
</evidence>
<evidence type="ECO:0000256" key="15">
    <source>
        <dbReference type="PROSITE-ProRule" id="PRU01319"/>
    </source>
</evidence>
<comment type="cofactor">
    <cofactor evidence="14 15">
        <name>Mn(2+)</name>
        <dbReference type="ChEBI" id="CHEBI:29035"/>
    </cofactor>
    <cofactor evidence="14 15">
        <name>Mg(2+)</name>
        <dbReference type="ChEBI" id="CHEBI:18420"/>
    </cofactor>
    <text evidence="14 15">Manganese or magnesium. Binds 1 divalent metal ion per monomer in the absence of substrate. May bind a second metal ion after substrate binding.</text>
</comment>
<dbReference type="InterPro" id="IPR024567">
    <property type="entry name" value="RNase_HII/HIII_dom"/>
</dbReference>
<comment type="catalytic activity">
    <reaction evidence="1 14 15 16">
        <text>Endonucleolytic cleavage to 5'-phosphomonoester.</text>
        <dbReference type="EC" id="3.1.26.4"/>
    </reaction>
</comment>
<evidence type="ECO:0000256" key="11">
    <source>
        <dbReference type="ARBA" id="ARBA00022759"/>
    </source>
</evidence>
<dbReference type="InterPro" id="IPR012337">
    <property type="entry name" value="RNaseH-like_sf"/>
</dbReference>
<evidence type="ECO:0000256" key="10">
    <source>
        <dbReference type="ARBA" id="ARBA00022723"/>
    </source>
</evidence>
<evidence type="ECO:0000256" key="4">
    <source>
        <dbReference type="ARBA" id="ARBA00004496"/>
    </source>
</evidence>
<dbReference type="GO" id="GO:0004523">
    <property type="term" value="F:RNA-DNA hybrid ribonuclease activity"/>
    <property type="evidence" value="ECO:0007669"/>
    <property type="project" value="UniProtKB-UniRule"/>
</dbReference>
<dbReference type="InterPro" id="IPR036397">
    <property type="entry name" value="RNaseH_sf"/>
</dbReference>
<evidence type="ECO:0000313" key="19">
    <source>
        <dbReference type="EMBL" id="THG90602.1"/>
    </source>
</evidence>
<dbReference type="PANTHER" id="PTHR10954">
    <property type="entry name" value="RIBONUCLEASE H2 SUBUNIT A"/>
    <property type="match status" value="1"/>
</dbReference>
<dbReference type="Proteomes" id="UP000002754">
    <property type="component" value="Unassembled WGS sequence"/>
</dbReference>
<dbReference type="GO" id="GO:0006298">
    <property type="term" value="P:mismatch repair"/>
    <property type="evidence" value="ECO:0007669"/>
    <property type="project" value="TreeGrafter"/>
</dbReference>
<dbReference type="GO" id="GO:0032299">
    <property type="term" value="C:ribonuclease H2 complex"/>
    <property type="evidence" value="ECO:0007669"/>
    <property type="project" value="TreeGrafter"/>
</dbReference>
<name>A0A094WH41_ALKAL</name>
<dbReference type="EMBL" id="JALP01000131">
    <property type="protein sequence ID" value="THG90602.1"/>
    <property type="molecule type" value="Genomic_DNA"/>
</dbReference>
<dbReference type="PROSITE" id="PS51975">
    <property type="entry name" value="RNASE_H_2"/>
    <property type="match status" value="1"/>
</dbReference>
<dbReference type="NCBIfam" id="NF000595">
    <property type="entry name" value="PRK00015.1-3"/>
    <property type="match status" value="1"/>
</dbReference>
<dbReference type="HAMAP" id="MF_00052_B">
    <property type="entry name" value="RNase_HII_B"/>
    <property type="match status" value="1"/>
</dbReference>
<evidence type="ECO:0000256" key="13">
    <source>
        <dbReference type="ARBA" id="ARBA00023211"/>
    </source>
</evidence>
<evidence type="ECO:0000256" key="2">
    <source>
        <dbReference type="ARBA" id="ARBA00001946"/>
    </source>
</evidence>
<evidence type="ECO:0000256" key="5">
    <source>
        <dbReference type="ARBA" id="ARBA00007383"/>
    </source>
</evidence>
<gene>
    <name evidence="14" type="primary">rnhB</name>
    <name evidence="19" type="ORF">AJ85_09795</name>
    <name evidence="18" type="ORF">BALCAV_0218165</name>
</gene>
<evidence type="ECO:0000256" key="14">
    <source>
        <dbReference type="HAMAP-Rule" id="MF_00052"/>
    </source>
</evidence>
<comment type="caution">
    <text evidence="18">The sequence shown here is derived from an EMBL/GenBank/DDBJ whole genome shotgun (WGS) entry which is preliminary data.</text>
</comment>